<dbReference type="AlphaFoldDB" id="X1UKT4"/>
<dbReference type="InterPro" id="IPR036291">
    <property type="entry name" value="NAD(P)-bd_dom_sf"/>
</dbReference>
<sequence length="54" mass="6202">VGDYPIQFGGNTPGDQIGIYADISKIKRYFSWEPKVELSDGIVRMVEWLKSIRK</sequence>
<dbReference type="EMBL" id="BARW01041788">
    <property type="protein sequence ID" value="GAJ18073.1"/>
    <property type="molecule type" value="Genomic_DNA"/>
</dbReference>
<reference evidence="1" key="1">
    <citation type="journal article" date="2014" name="Front. Microbiol.">
        <title>High frequency of phylogenetically diverse reductive dehalogenase-homologous genes in deep subseafloor sedimentary metagenomes.</title>
        <authorList>
            <person name="Kawai M."/>
            <person name="Futagami T."/>
            <person name="Toyoda A."/>
            <person name="Takaki Y."/>
            <person name="Nishi S."/>
            <person name="Hori S."/>
            <person name="Arai W."/>
            <person name="Tsubouchi T."/>
            <person name="Morono Y."/>
            <person name="Uchiyama I."/>
            <person name="Ito T."/>
            <person name="Fujiyama A."/>
            <person name="Inagaki F."/>
            <person name="Takami H."/>
        </authorList>
    </citation>
    <scope>NUCLEOTIDE SEQUENCE</scope>
    <source>
        <strain evidence="1">Expedition CK06-06</strain>
    </source>
</reference>
<accession>X1UKT4</accession>
<dbReference type="Gene3D" id="3.90.25.10">
    <property type="entry name" value="UDP-galactose 4-epimerase, domain 1"/>
    <property type="match status" value="1"/>
</dbReference>
<organism evidence="1">
    <name type="scientific">marine sediment metagenome</name>
    <dbReference type="NCBI Taxonomy" id="412755"/>
    <lineage>
        <taxon>unclassified sequences</taxon>
        <taxon>metagenomes</taxon>
        <taxon>ecological metagenomes</taxon>
    </lineage>
</organism>
<dbReference type="SUPFAM" id="SSF51735">
    <property type="entry name" value="NAD(P)-binding Rossmann-fold domains"/>
    <property type="match status" value="1"/>
</dbReference>
<name>X1UKT4_9ZZZZ</name>
<evidence type="ECO:0008006" key="2">
    <source>
        <dbReference type="Google" id="ProtNLM"/>
    </source>
</evidence>
<evidence type="ECO:0000313" key="1">
    <source>
        <dbReference type="EMBL" id="GAJ18073.1"/>
    </source>
</evidence>
<comment type="caution">
    <text evidence="1">The sequence shown here is derived from an EMBL/GenBank/DDBJ whole genome shotgun (WGS) entry which is preliminary data.</text>
</comment>
<proteinExistence type="predicted"/>
<feature type="non-terminal residue" evidence="1">
    <location>
        <position position="1"/>
    </location>
</feature>
<gene>
    <name evidence="1" type="ORF">S12H4_62353</name>
</gene>
<protein>
    <recommendedName>
        <fullName evidence="2">NAD(P)-binding domain-containing protein</fullName>
    </recommendedName>
</protein>